<comment type="caution">
    <text evidence="4">The sequence shown here is derived from an EMBL/GenBank/DDBJ whole genome shotgun (WGS) entry which is preliminary data.</text>
</comment>
<dbReference type="EMBL" id="SNSC02000013">
    <property type="protein sequence ID" value="TID18904.1"/>
    <property type="molecule type" value="Genomic_DNA"/>
</dbReference>
<keyword evidence="2" id="KW-0472">Membrane</keyword>
<keyword evidence="2" id="KW-1133">Transmembrane helix</keyword>
<proteinExistence type="predicted"/>
<sequence>MSHSADCTPVLALRLAFLLFIAQCFAATTDFDAVRDRCTRWHHSAMLRDSSIFVDGGVQVFRKAGNTWLGFNKYMFEIDLSKPWDTKINFTEKRIGRFGDSSMGSNPPNMIRGGLWRGPPNDSRLFTFGGSTFLANTSDMDWKPPADDKYSLWSYDTASMKWAQYDISYAIPRRPNWGSVAEAVDLGIGFALNGQIDRGSSNVMYTMGEYIGGSLSNSTIDHTTYVGGLVTVDMLGKVTARNTSTESLGPPRIAGGLVYAPGFGKTVNGSLITFGGMYSVDLSTNNARNGALIGFENVSLCDSWQEQDPVWFSQPTTGNVPPPRIDFCVLPLPKSPKDGSSHNFYMYGGYDPIRNIIYDDVWVISLPSFTWIKLNSGGADGRFGHSCHWASVNHMISIGGSLDAAMYGVETSGQIPTNLETMKCDPVEGVKIFDLSLGTWGTYMPGPQSPPFRVPEQVVRVIGGSGDGGATFNSPVGGFAHPALAKMFDPVKITTNPNNARPSTPGVSAFQTSPKFLNHPNVKAVAGGVIGGVLGSFAILGLAILWKRHSTRAIVETDIQSTPSHYDHPPDTPYDDDEPKELHAEEVYTIKEMGGSALDHELEANAPSVTCVIPAELESPHPACYEKDGTPLESPTLPTAESLDGSENGSTREGSLRRGGSSRESPTQAADGTTSIREGSLREMVMLPELESEAEGVSIASNETRAVSMLPEVEGDEEGLGLAGTDTRVVSMLLDDDVEEEITKTKTQGQ</sequence>
<dbReference type="STRING" id="86259.A0A4Z1NVC4"/>
<feature type="region of interest" description="Disordered" evidence="1">
    <location>
        <begin position="622"/>
        <end position="680"/>
    </location>
</feature>
<organism evidence="4 5">
    <name type="scientific">Venturia nashicola</name>
    <dbReference type="NCBI Taxonomy" id="86259"/>
    <lineage>
        <taxon>Eukaryota</taxon>
        <taxon>Fungi</taxon>
        <taxon>Dikarya</taxon>
        <taxon>Ascomycota</taxon>
        <taxon>Pezizomycotina</taxon>
        <taxon>Dothideomycetes</taxon>
        <taxon>Pleosporomycetidae</taxon>
        <taxon>Venturiales</taxon>
        <taxon>Venturiaceae</taxon>
        <taxon>Venturia</taxon>
    </lineage>
</organism>
<dbReference type="PANTHER" id="PTHR23244:SF470">
    <property type="entry name" value="GALACTOSE OXIDASE"/>
    <property type="match status" value="1"/>
</dbReference>
<evidence type="ECO:0000256" key="1">
    <source>
        <dbReference type="SAM" id="MobiDB-lite"/>
    </source>
</evidence>
<dbReference type="InterPro" id="IPR011043">
    <property type="entry name" value="Gal_Oxase/kelch_b-propeller"/>
</dbReference>
<keyword evidence="2" id="KW-0812">Transmembrane</keyword>
<feature type="transmembrane region" description="Helical" evidence="2">
    <location>
        <begin position="524"/>
        <end position="546"/>
    </location>
</feature>
<feature type="chain" id="PRO_5021291388" evidence="3">
    <location>
        <begin position="27"/>
        <end position="750"/>
    </location>
</feature>
<gene>
    <name evidence="4" type="ORF">E6O75_ATG06025</name>
</gene>
<dbReference type="AlphaFoldDB" id="A0A4Z1NVC4"/>
<dbReference type="Gene3D" id="2.120.10.80">
    <property type="entry name" value="Kelch-type beta propeller"/>
    <property type="match status" value="1"/>
</dbReference>
<dbReference type="GO" id="GO:0061245">
    <property type="term" value="P:establishment or maintenance of bipolar cell polarity"/>
    <property type="evidence" value="ECO:0007669"/>
    <property type="project" value="TreeGrafter"/>
</dbReference>
<feature type="compositionally biased region" description="Polar residues" evidence="1">
    <location>
        <begin position="666"/>
        <end position="677"/>
    </location>
</feature>
<keyword evidence="5" id="KW-1185">Reference proteome</keyword>
<evidence type="ECO:0000256" key="2">
    <source>
        <dbReference type="SAM" id="Phobius"/>
    </source>
</evidence>
<reference evidence="4 5" key="1">
    <citation type="submission" date="2019-04" db="EMBL/GenBank/DDBJ databases">
        <title>High contiguity whole genome sequence and gene annotation resource for two Venturia nashicola isolates.</title>
        <authorList>
            <person name="Prokchorchik M."/>
            <person name="Won K."/>
            <person name="Lee Y."/>
            <person name="Choi E.D."/>
            <person name="Segonzac C."/>
            <person name="Sohn K.H."/>
        </authorList>
    </citation>
    <scope>NUCLEOTIDE SEQUENCE [LARGE SCALE GENOMIC DNA]</scope>
    <source>
        <strain evidence="4 5">PRI2</strain>
    </source>
</reference>
<feature type="signal peptide" evidence="3">
    <location>
        <begin position="1"/>
        <end position="26"/>
    </location>
</feature>
<dbReference type="Proteomes" id="UP000298493">
    <property type="component" value="Unassembled WGS sequence"/>
</dbReference>
<dbReference type="PANTHER" id="PTHR23244">
    <property type="entry name" value="KELCH REPEAT DOMAIN"/>
    <property type="match status" value="1"/>
</dbReference>
<keyword evidence="3" id="KW-0732">Signal</keyword>
<dbReference type="GO" id="GO:0051285">
    <property type="term" value="C:cell cortex of cell tip"/>
    <property type="evidence" value="ECO:0007669"/>
    <property type="project" value="TreeGrafter"/>
</dbReference>
<protein>
    <submittedName>
        <fullName evidence="4">Uncharacterized protein</fullName>
    </submittedName>
</protein>
<accession>A0A4Z1NVC4</accession>
<evidence type="ECO:0000313" key="4">
    <source>
        <dbReference type="EMBL" id="TID18904.1"/>
    </source>
</evidence>
<feature type="region of interest" description="Disordered" evidence="1">
    <location>
        <begin position="558"/>
        <end position="578"/>
    </location>
</feature>
<feature type="compositionally biased region" description="Low complexity" evidence="1">
    <location>
        <begin position="649"/>
        <end position="665"/>
    </location>
</feature>
<dbReference type="SUPFAM" id="SSF50965">
    <property type="entry name" value="Galactose oxidase, central domain"/>
    <property type="match status" value="1"/>
</dbReference>
<dbReference type="InterPro" id="IPR015915">
    <property type="entry name" value="Kelch-typ_b-propeller"/>
</dbReference>
<evidence type="ECO:0000256" key="3">
    <source>
        <dbReference type="SAM" id="SignalP"/>
    </source>
</evidence>
<name>A0A4Z1NVC4_9PEZI</name>
<evidence type="ECO:0000313" key="5">
    <source>
        <dbReference type="Proteomes" id="UP000298493"/>
    </source>
</evidence>